<dbReference type="EMBL" id="CAJZBQ010000050">
    <property type="protein sequence ID" value="CAG9330069.1"/>
    <property type="molecule type" value="Genomic_DNA"/>
</dbReference>
<evidence type="ECO:0000256" key="2">
    <source>
        <dbReference type="SAM" id="MobiDB-lite"/>
    </source>
</evidence>
<reference evidence="3" key="1">
    <citation type="submission" date="2021-09" db="EMBL/GenBank/DDBJ databases">
        <authorList>
            <consortium name="AG Swart"/>
            <person name="Singh M."/>
            <person name="Singh A."/>
            <person name="Seah K."/>
            <person name="Emmerich C."/>
        </authorList>
    </citation>
    <scope>NUCLEOTIDE SEQUENCE</scope>
    <source>
        <strain evidence="3">ATCC30299</strain>
    </source>
</reference>
<accession>A0AAU9K7Y8</accession>
<evidence type="ECO:0000256" key="1">
    <source>
        <dbReference type="SAM" id="Coils"/>
    </source>
</evidence>
<feature type="coiled-coil region" evidence="1">
    <location>
        <begin position="116"/>
        <end position="200"/>
    </location>
</feature>
<feature type="coiled-coil region" evidence="1">
    <location>
        <begin position="226"/>
        <end position="422"/>
    </location>
</feature>
<comment type="caution">
    <text evidence="3">The sequence shown here is derived from an EMBL/GenBank/DDBJ whole genome shotgun (WGS) entry which is preliminary data.</text>
</comment>
<name>A0AAU9K7Y8_9CILI</name>
<gene>
    <name evidence="3" type="ORF">BSTOLATCC_MIC50179</name>
</gene>
<proteinExistence type="predicted"/>
<sequence length="442" mass="53329">MALYHRENEKSAERSRISDTPGPADFYNASPNNNPSKFIVNDFDSIRAIEMREMQEEERYIQGLKMQREKIEQFRREVLKKDQRILELEEEIRNSRGKRSEIGNLEKQIYDLSEQIKDRDRENDELRESMRKQVEEYERSLREMQIIVMKERDEKNKEIKALREQFKEKNEETTFLLAEVEKYKKINKQAEDRLDEEISMAKERDKHANEQLRTWKNFEKVLKDQISELSQEKNILASNIRELKENNEKLYYSSQKVQDLENNLQKERKKNEELRRIQEISEKEIKDLKSFTSNYKENISEEFQSLNSELNRAIELISRQENTIMDLRMKSKEDESLISSLQASLSKQDEEKNRLHIKIQKLQQELEENSKKNTDFDTFMVQVKGENFELKKQLEAFREKERQEKLERKQFAKMKMELLNQRTAEVNKLTEAIDSFTNYPSY</sequence>
<evidence type="ECO:0000313" key="4">
    <source>
        <dbReference type="Proteomes" id="UP001162131"/>
    </source>
</evidence>
<protein>
    <submittedName>
        <fullName evidence="3">Uncharacterized protein</fullName>
    </submittedName>
</protein>
<organism evidence="3 4">
    <name type="scientific">Blepharisma stoltei</name>
    <dbReference type="NCBI Taxonomy" id="1481888"/>
    <lineage>
        <taxon>Eukaryota</taxon>
        <taxon>Sar</taxon>
        <taxon>Alveolata</taxon>
        <taxon>Ciliophora</taxon>
        <taxon>Postciliodesmatophora</taxon>
        <taxon>Heterotrichea</taxon>
        <taxon>Heterotrichida</taxon>
        <taxon>Blepharismidae</taxon>
        <taxon>Blepharisma</taxon>
    </lineage>
</organism>
<feature type="compositionally biased region" description="Basic and acidic residues" evidence="2">
    <location>
        <begin position="1"/>
        <end position="17"/>
    </location>
</feature>
<feature type="coiled-coil region" evidence="1">
    <location>
        <begin position="64"/>
        <end position="91"/>
    </location>
</feature>
<keyword evidence="1" id="KW-0175">Coiled coil</keyword>
<evidence type="ECO:0000313" key="3">
    <source>
        <dbReference type="EMBL" id="CAG9330069.1"/>
    </source>
</evidence>
<feature type="region of interest" description="Disordered" evidence="2">
    <location>
        <begin position="1"/>
        <end position="33"/>
    </location>
</feature>
<dbReference type="AlphaFoldDB" id="A0AAU9K7Y8"/>
<dbReference type="Proteomes" id="UP001162131">
    <property type="component" value="Unassembled WGS sequence"/>
</dbReference>
<keyword evidence="4" id="KW-1185">Reference proteome</keyword>